<protein>
    <submittedName>
        <fullName evidence="2">Uncharacterized protein</fullName>
    </submittedName>
</protein>
<name>A0A9P7EJF1_9AGAM</name>
<dbReference type="GeneID" id="64637773"/>
<dbReference type="EMBL" id="JABBWG010000005">
    <property type="protein sequence ID" value="KAG1822716.1"/>
    <property type="molecule type" value="Genomic_DNA"/>
</dbReference>
<dbReference type="EMBL" id="JABBWG010000381">
    <property type="protein sequence ID" value="KAG1794485.1"/>
    <property type="molecule type" value="Genomic_DNA"/>
</dbReference>
<dbReference type="RefSeq" id="XP_041185126.1">
    <property type="nucleotide sequence ID" value="XM_041343757.1"/>
</dbReference>
<evidence type="ECO:0000313" key="3">
    <source>
        <dbReference type="Proteomes" id="UP000807769"/>
    </source>
</evidence>
<sequence length="222" mass="25220">MHIAMSGQQLSGKTYVHGETAYHSLRPLSLLGNAAKFLCLIITQLTPNSFLLTVVRNRQALREQNATGQQTSINIRYSSTSYAKHQKPSNQLPNVCSRYPSLIMNRPGVFPACSGAIVALSSAQVNHYSDHQVLLPQPACRHNFALPTQRRNILYHNGVIRHQPSSNKMRTERLPLHQVLTSQVMQRRRGRVGQELQVQWRRAEILALMISQRWEVRQVSSH</sequence>
<accession>A0A9P7EJF1</accession>
<dbReference type="AlphaFoldDB" id="A0A9P7EJF1"/>
<evidence type="ECO:0000313" key="1">
    <source>
        <dbReference type="EMBL" id="KAG1794485.1"/>
    </source>
</evidence>
<evidence type="ECO:0000313" key="2">
    <source>
        <dbReference type="EMBL" id="KAG1822716.1"/>
    </source>
</evidence>
<keyword evidence="3" id="KW-1185">Reference proteome</keyword>
<reference evidence="2" key="1">
    <citation type="journal article" date="2020" name="New Phytol.">
        <title>Comparative genomics reveals dynamic genome evolution in host specialist ectomycorrhizal fungi.</title>
        <authorList>
            <person name="Lofgren L.A."/>
            <person name="Nguyen N.H."/>
            <person name="Vilgalys R."/>
            <person name="Ruytinx J."/>
            <person name="Liao H.L."/>
            <person name="Branco S."/>
            <person name="Kuo A."/>
            <person name="LaButti K."/>
            <person name="Lipzen A."/>
            <person name="Andreopoulos W."/>
            <person name="Pangilinan J."/>
            <person name="Riley R."/>
            <person name="Hundley H."/>
            <person name="Na H."/>
            <person name="Barry K."/>
            <person name="Grigoriev I.V."/>
            <person name="Stajich J.E."/>
            <person name="Kennedy P.G."/>
        </authorList>
    </citation>
    <scope>NUCLEOTIDE SEQUENCE</scope>
    <source>
        <strain evidence="2">MN1</strain>
    </source>
</reference>
<dbReference type="Proteomes" id="UP000807769">
    <property type="component" value="Unassembled WGS sequence"/>
</dbReference>
<organism evidence="2 3">
    <name type="scientific">Suillus subaureus</name>
    <dbReference type="NCBI Taxonomy" id="48587"/>
    <lineage>
        <taxon>Eukaryota</taxon>
        <taxon>Fungi</taxon>
        <taxon>Dikarya</taxon>
        <taxon>Basidiomycota</taxon>
        <taxon>Agaricomycotina</taxon>
        <taxon>Agaricomycetes</taxon>
        <taxon>Agaricomycetidae</taxon>
        <taxon>Boletales</taxon>
        <taxon>Suillineae</taxon>
        <taxon>Suillaceae</taxon>
        <taxon>Suillus</taxon>
    </lineage>
</organism>
<gene>
    <name evidence="1" type="ORF">BJ212DRAFT_658965</name>
    <name evidence="2" type="ORF">BJ212DRAFT_824209</name>
</gene>
<comment type="caution">
    <text evidence="2">The sequence shown here is derived from an EMBL/GenBank/DDBJ whole genome shotgun (WGS) entry which is preliminary data.</text>
</comment>
<proteinExistence type="predicted"/>